<accession>A0ABP0EHM5</accession>
<reference evidence="2 3" key="1">
    <citation type="submission" date="2024-01" db="EMBL/GenBank/DDBJ databases">
        <authorList>
            <consortium name="Genoscope - CEA"/>
            <person name="William W."/>
        </authorList>
    </citation>
    <scope>NUCLEOTIDE SEQUENCE [LARGE SCALE GENOMIC DNA]</scope>
    <source>
        <strain evidence="2 3">29B2s-10</strain>
    </source>
</reference>
<evidence type="ECO:0000313" key="3">
    <source>
        <dbReference type="Proteomes" id="UP001497600"/>
    </source>
</evidence>
<name>A0ABP0EHM5_9ASCO</name>
<sequence length="466" mass="51342">MDKENIDIDSSTPSANGSPKKEGSNANSNTSAWPLKPVSPNKAGTSYVGKLSFLQNDNIDSHFGHIHAAHEEMQQQLQRVEIQTAQTGVDLEQLCDRSKNNNVHLNKLLSGLSEGGFSTREDIEEVLATLQEMSVNVKDKTSGAEEGGKVEELVRSLSEEMREKNSKFFDELKENKSVVLGEIGVNNGILLEGMKEGRESSCKEIINVISEKIEGGRTSLSKEIEGGSSTISEKIEGGVSTLSNEIKESNSTLSNEIKESNSTLSNEIKENNSTLSKEISESNATLSKELSESNTTLSKELLNSNATLFSELTSIKESSTNKELTELVSQQSIEIQRLTSALSELSSYTKLAQATTSLEQKYSSLQSKYDALCHSYTAKYTSLQGLEEQYSRLVELVRELQTTPDEYTVPRASARVNKFHKLHQLHSSKMGEISESIPQKKFSAKRIASTPNKTYIGEDDNNSDEF</sequence>
<proteinExistence type="predicted"/>
<gene>
    <name evidence="2" type="ORF">CAAN4_F05380</name>
</gene>
<dbReference type="EMBL" id="OZ004258">
    <property type="protein sequence ID" value="CAK7912099.1"/>
    <property type="molecule type" value="Genomic_DNA"/>
</dbReference>
<dbReference type="Proteomes" id="UP001497600">
    <property type="component" value="Chromosome F"/>
</dbReference>
<evidence type="ECO:0000256" key="1">
    <source>
        <dbReference type="SAM" id="MobiDB-lite"/>
    </source>
</evidence>
<evidence type="ECO:0000313" key="2">
    <source>
        <dbReference type="EMBL" id="CAK7912099.1"/>
    </source>
</evidence>
<feature type="region of interest" description="Disordered" evidence="1">
    <location>
        <begin position="1"/>
        <end position="40"/>
    </location>
</feature>
<keyword evidence="3" id="KW-1185">Reference proteome</keyword>
<protein>
    <submittedName>
        <fullName evidence="2">Uncharacterized protein</fullName>
    </submittedName>
</protein>
<feature type="compositionally biased region" description="Polar residues" evidence="1">
    <location>
        <begin position="8"/>
        <end position="17"/>
    </location>
</feature>
<organism evidence="2 3">
    <name type="scientific">[Candida] anglica</name>
    <dbReference type="NCBI Taxonomy" id="148631"/>
    <lineage>
        <taxon>Eukaryota</taxon>
        <taxon>Fungi</taxon>
        <taxon>Dikarya</taxon>
        <taxon>Ascomycota</taxon>
        <taxon>Saccharomycotina</taxon>
        <taxon>Pichiomycetes</taxon>
        <taxon>Debaryomycetaceae</taxon>
        <taxon>Kurtzmaniella</taxon>
    </lineage>
</organism>